<keyword evidence="4 8" id="KW-0812">Transmembrane</keyword>
<keyword evidence="6 8" id="KW-1133">Transmembrane helix</keyword>
<dbReference type="PROSITE" id="PS50850">
    <property type="entry name" value="MFS"/>
    <property type="match status" value="1"/>
</dbReference>
<dbReference type="InterPro" id="IPR036259">
    <property type="entry name" value="MFS_trans_sf"/>
</dbReference>
<dbReference type="PANTHER" id="PTHR43528:SF1">
    <property type="entry name" value="ALPHA-KETOGLUTARATE PERMEASE"/>
    <property type="match status" value="1"/>
</dbReference>
<dbReference type="InterPro" id="IPR011701">
    <property type="entry name" value="MFS"/>
</dbReference>
<dbReference type="InterPro" id="IPR020846">
    <property type="entry name" value="MFS_dom"/>
</dbReference>
<feature type="transmembrane region" description="Helical" evidence="8">
    <location>
        <begin position="196"/>
        <end position="215"/>
    </location>
</feature>
<accession>A0A5C8HMH1</accession>
<dbReference type="AlphaFoldDB" id="A0A5C8HMH1"/>
<feature type="transmembrane region" description="Helical" evidence="8">
    <location>
        <begin position="288"/>
        <end position="307"/>
    </location>
</feature>
<comment type="caution">
    <text evidence="10">The sequence shown here is derived from an EMBL/GenBank/DDBJ whole genome shotgun (WGS) entry which is preliminary data.</text>
</comment>
<evidence type="ECO:0000256" key="4">
    <source>
        <dbReference type="ARBA" id="ARBA00022692"/>
    </source>
</evidence>
<evidence type="ECO:0000256" key="2">
    <source>
        <dbReference type="ARBA" id="ARBA00022448"/>
    </source>
</evidence>
<feature type="transmembrane region" description="Helical" evidence="8">
    <location>
        <begin position="37"/>
        <end position="55"/>
    </location>
</feature>
<evidence type="ECO:0000313" key="11">
    <source>
        <dbReference type="Proteomes" id="UP000321196"/>
    </source>
</evidence>
<evidence type="ECO:0000256" key="6">
    <source>
        <dbReference type="ARBA" id="ARBA00022989"/>
    </source>
</evidence>
<keyword evidence="3" id="KW-1003">Cell membrane</keyword>
<evidence type="ECO:0000256" key="1">
    <source>
        <dbReference type="ARBA" id="ARBA00004651"/>
    </source>
</evidence>
<keyword evidence="11" id="KW-1185">Reference proteome</keyword>
<dbReference type="SUPFAM" id="SSF103473">
    <property type="entry name" value="MFS general substrate transporter"/>
    <property type="match status" value="1"/>
</dbReference>
<evidence type="ECO:0000256" key="7">
    <source>
        <dbReference type="ARBA" id="ARBA00023136"/>
    </source>
</evidence>
<dbReference type="OrthoDB" id="8953821at2"/>
<name>A0A5C8HMH1_9MICO</name>
<proteinExistence type="predicted"/>
<dbReference type="RefSeq" id="WP_147826616.1">
    <property type="nucleotide sequence ID" value="NZ_BAAARG010000005.1"/>
</dbReference>
<protein>
    <submittedName>
        <fullName evidence="10">MFS transporter</fullName>
    </submittedName>
</protein>
<keyword evidence="5" id="KW-0769">Symport</keyword>
<feature type="transmembrane region" description="Helical" evidence="8">
    <location>
        <begin position="249"/>
        <end position="268"/>
    </location>
</feature>
<feature type="transmembrane region" description="Helical" evidence="8">
    <location>
        <begin position="408"/>
        <end position="429"/>
    </location>
</feature>
<dbReference type="GO" id="GO:0015293">
    <property type="term" value="F:symporter activity"/>
    <property type="evidence" value="ECO:0007669"/>
    <property type="project" value="UniProtKB-KW"/>
</dbReference>
<feature type="domain" description="Major facilitator superfamily (MFS) profile" evidence="9">
    <location>
        <begin position="25"/>
        <end position="433"/>
    </location>
</feature>
<sequence length="439" mass="47091">MNAQDVAAPESAQLTGKATKTERKHLRALSWGHALEWYDWAIFGLLSSYLGAHFFPADNELASTLNALAVFAVGFVARPLGGVIFGSIADRLGRRKIMIFAIAAVAFGSFVIGILPDYETIGVAAPIIVVAMRLLQGLSAGIEAPLGTAYALELVPNRPGYVSGFFGFFNNLGNLLAPLSIFFLTQILTGDNLAEWGWRIPFIIGGLFGLLVLWLRATLPETLDVDTARAETAQKKASSSAIWADVRKYWLSVLATVFIVGAIQAYNYTWIAGLPNLARAAYQEDPSAVFGITTGFGVFMTLGALALSKVLDRFPMSKVFVIARILAIPTIFLSLLYSAPGIGTFAGVMFGGAIVLLLNMTIFVTVSNSLLPKHIRGTGLGLGYGVGVALFGGTASYLLLWLQGEGMFWVFPVYIAILCAISVILYLAAKKRNGIFVGK</sequence>
<dbReference type="Proteomes" id="UP000321196">
    <property type="component" value="Unassembled WGS sequence"/>
</dbReference>
<dbReference type="Gene3D" id="1.20.1250.20">
    <property type="entry name" value="MFS general substrate transporter like domains"/>
    <property type="match status" value="2"/>
</dbReference>
<evidence type="ECO:0000313" key="10">
    <source>
        <dbReference type="EMBL" id="TXK02682.1"/>
    </source>
</evidence>
<feature type="transmembrane region" description="Helical" evidence="8">
    <location>
        <begin position="161"/>
        <end position="184"/>
    </location>
</feature>
<dbReference type="GO" id="GO:0005886">
    <property type="term" value="C:plasma membrane"/>
    <property type="evidence" value="ECO:0007669"/>
    <property type="project" value="UniProtKB-SubCell"/>
</dbReference>
<reference evidence="10 11" key="1">
    <citation type="submission" date="2019-08" db="EMBL/GenBank/DDBJ databases">
        <authorList>
            <person name="Dong K."/>
        </authorList>
    </citation>
    <scope>NUCLEOTIDE SEQUENCE [LARGE SCALE GENOMIC DNA]</scope>
    <source>
        <strain evidence="10 11">M4-8</strain>
    </source>
</reference>
<feature type="transmembrane region" description="Helical" evidence="8">
    <location>
        <begin position="67"/>
        <end position="85"/>
    </location>
</feature>
<evidence type="ECO:0000256" key="8">
    <source>
        <dbReference type="SAM" id="Phobius"/>
    </source>
</evidence>
<keyword evidence="2" id="KW-0813">Transport</keyword>
<evidence type="ECO:0000256" key="3">
    <source>
        <dbReference type="ARBA" id="ARBA00022475"/>
    </source>
</evidence>
<comment type="subcellular location">
    <subcellularLocation>
        <location evidence="1">Cell membrane</location>
        <topology evidence="1">Multi-pass membrane protein</topology>
    </subcellularLocation>
</comment>
<feature type="transmembrane region" description="Helical" evidence="8">
    <location>
        <begin position="97"/>
        <end position="115"/>
    </location>
</feature>
<feature type="transmembrane region" description="Helical" evidence="8">
    <location>
        <begin position="319"/>
        <end position="339"/>
    </location>
</feature>
<dbReference type="Pfam" id="PF07690">
    <property type="entry name" value="MFS_1"/>
    <property type="match status" value="1"/>
</dbReference>
<feature type="transmembrane region" description="Helical" evidence="8">
    <location>
        <begin position="378"/>
        <end position="402"/>
    </location>
</feature>
<feature type="transmembrane region" description="Helical" evidence="8">
    <location>
        <begin position="345"/>
        <end position="366"/>
    </location>
</feature>
<evidence type="ECO:0000256" key="5">
    <source>
        <dbReference type="ARBA" id="ARBA00022847"/>
    </source>
</evidence>
<dbReference type="InterPro" id="IPR051084">
    <property type="entry name" value="H+-coupled_symporters"/>
</dbReference>
<evidence type="ECO:0000259" key="9">
    <source>
        <dbReference type="PROSITE" id="PS50850"/>
    </source>
</evidence>
<keyword evidence="7 8" id="KW-0472">Membrane</keyword>
<gene>
    <name evidence="10" type="ORF">FVP60_12430</name>
</gene>
<organism evidence="10 11">
    <name type="scientific">Microbacterium mitrae</name>
    <dbReference type="NCBI Taxonomy" id="664640"/>
    <lineage>
        <taxon>Bacteria</taxon>
        <taxon>Bacillati</taxon>
        <taxon>Actinomycetota</taxon>
        <taxon>Actinomycetes</taxon>
        <taxon>Micrococcales</taxon>
        <taxon>Microbacteriaceae</taxon>
        <taxon>Microbacterium</taxon>
    </lineage>
</organism>
<dbReference type="PANTHER" id="PTHR43528">
    <property type="entry name" value="ALPHA-KETOGLUTARATE PERMEASE"/>
    <property type="match status" value="1"/>
</dbReference>
<dbReference type="EMBL" id="VRSW01000006">
    <property type="protein sequence ID" value="TXK02682.1"/>
    <property type="molecule type" value="Genomic_DNA"/>
</dbReference>